<evidence type="ECO:0000256" key="2">
    <source>
        <dbReference type="SAM" id="MobiDB-lite"/>
    </source>
</evidence>
<evidence type="ECO:0000313" key="4">
    <source>
        <dbReference type="Proteomes" id="UP001458880"/>
    </source>
</evidence>
<evidence type="ECO:0008006" key="5">
    <source>
        <dbReference type="Google" id="ProtNLM"/>
    </source>
</evidence>
<reference evidence="3 4" key="1">
    <citation type="journal article" date="2024" name="BMC Genomics">
        <title>De novo assembly and annotation of Popillia japonica's genome with initial clues to its potential as an invasive pest.</title>
        <authorList>
            <person name="Cucini C."/>
            <person name="Boschi S."/>
            <person name="Funari R."/>
            <person name="Cardaioli E."/>
            <person name="Iannotti N."/>
            <person name="Marturano G."/>
            <person name="Paoli F."/>
            <person name="Bruttini M."/>
            <person name="Carapelli A."/>
            <person name="Frati F."/>
            <person name="Nardi F."/>
        </authorList>
    </citation>
    <scope>NUCLEOTIDE SEQUENCE [LARGE SCALE GENOMIC DNA]</scope>
    <source>
        <strain evidence="3">DMR45628</strain>
    </source>
</reference>
<evidence type="ECO:0000313" key="3">
    <source>
        <dbReference type="EMBL" id="KAK9743707.1"/>
    </source>
</evidence>
<sequence length="389" mass="44071">MMDIEDMQFCLHNLKKENLDLRNENQMLKVKIRKLQDDVQKMGKQFETILDPRKNIHLTKILSRNGALLIAKLKEENLTLYKKLSDKDVQLKKLQSELETAKLYVSDKARVMSPSLKLLEQQELMNKIASIGHEKQFPLYTKKQRNKRSKSVANSHCARSRSPSVTRNDLGNEVQAEKGYAQLLNDNLQKIKKSSGITGGDKACYSLNPSFGCNKSDIPHEEIQQLQNYLLNVLTEVDSLKSTINELQREQVTKTTMTEPDDQCCRDCQITREVQQTHETQQTEGYDTEGTESASKVSSKCSTCISSGDTDDNETTESEAKAFPKVPSFNKGTSCVKSISIQTSRSFCCSALAPCIAENIIIEQDEDVEMDDEEDEDDDDDDLDVEYLN</sequence>
<comment type="caution">
    <text evidence="3">The sequence shown here is derived from an EMBL/GenBank/DDBJ whole genome shotgun (WGS) entry which is preliminary data.</text>
</comment>
<name>A0AAW1M9C7_POPJA</name>
<gene>
    <name evidence="3" type="ORF">QE152_g8364</name>
</gene>
<keyword evidence="4" id="KW-1185">Reference proteome</keyword>
<dbReference type="Proteomes" id="UP001458880">
    <property type="component" value="Unassembled WGS sequence"/>
</dbReference>
<feature type="coiled-coil region" evidence="1">
    <location>
        <begin position="11"/>
        <end position="45"/>
    </location>
</feature>
<protein>
    <recommendedName>
        <fullName evidence="5">Coiled-coil domain-containing protein 149</fullName>
    </recommendedName>
</protein>
<keyword evidence="1" id="KW-0175">Coiled coil</keyword>
<evidence type="ECO:0000256" key="1">
    <source>
        <dbReference type="SAM" id="Coils"/>
    </source>
</evidence>
<feature type="region of interest" description="Disordered" evidence="2">
    <location>
        <begin position="143"/>
        <end position="171"/>
    </location>
</feature>
<proteinExistence type="predicted"/>
<organism evidence="3 4">
    <name type="scientific">Popillia japonica</name>
    <name type="common">Japanese beetle</name>
    <dbReference type="NCBI Taxonomy" id="7064"/>
    <lineage>
        <taxon>Eukaryota</taxon>
        <taxon>Metazoa</taxon>
        <taxon>Ecdysozoa</taxon>
        <taxon>Arthropoda</taxon>
        <taxon>Hexapoda</taxon>
        <taxon>Insecta</taxon>
        <taxon>Pterygota</taxon>
        <taxon>Neoptera</taxon>
        <taxon>Endopterygota</taxon>
        <taxon>Coleoptera</taxon>
        <taxon>Polyphaga</taxon>
        <taxon>Scarabaeiformia</taxon>
        <taxon>Scarabaeidae</taxon>
        <taxon>Rutelinae</taxon>
        <taxon>Popillia</taxon>
    </lineage>
</organism>
<feature type="region of interest" description="Disordered" evidence="2">
    <location>
        <begin position="363"/>
        <end position="389"/>
    </location>
</feature>
<accession>A0AAW1M9C7</accession>
<dbReference type="AlphaFoldDB" id="A0AAW1M9C7"/>
<dbReference type="EMBL" id="JASPKY010000066">
    <property type="protein sequence ID" value="KAK9743707.1"/>
    <property type="molecule type" value="Genomic_DNA"/>
</dbReference>